<dbReference type="RefSeq" id="XP_045148999.1">
    <property type="nucleotide sequence ID" value="XM_045293064.1"/>
</dbReference>
<dbReference type="Gene3D" id="3.30.200.20">
    <property type="entry name" value="Phosphorylase Kinase, domain 1"/>
    <property type="match status" value="1"/>
</dbReference>
<feature type="region of interest" description="Disordered" evidence="9">
    <location>
        <begin position="160"/>
        <end position="195"/>
    </location>
</feature>
<proteinExistence type="predicted"/>
<dbReference type="PROSITE" id="PS00107">
    <property type="entry name" value="PROTEIN_KINASE_ATP"/>
    <property type="match status" value="1"/>
</dbReference>
<dbReference type="PROSITE" id="PS00108">
    <property type="entry name" value="PROTEIN_KINASE_ST"/>
    <property type="match status" value="1"/>
</dbReference>
<evidence type="ECO:0000313" key="12">
    <source>
        <dbReference type="Proteomes" id="UP000694863"/>
    </source>
</evidence>
<feature type="compositionally biased region" description="Acidic residues" evidence="9">
    <location>
        <begin position="174"/>
        <end position="183"/>
    </location>
</feature>
<dbReference type="InterPro" id="IPR033923">
    <property type="entry name" value="PAK_BD"/>
</dbReference>
<keyword evidence="6 13" id="KW-0418">Kinase</keyword>
<dbReference type="InterPro" id="IPR000095">
    <property type="entry name" value="CRIB_dom"/>
</dbReference>
<dbReference type="GeneID" id="101645746"/>
<evidence type="ECO:0000256" key="3">
    <source>
        <dbReference type="ARBA" id="ARBA00022533"/>
    </source>
</evidence>
<dbReference type="SUPFAM" id="SSF56112">
    <property type="entry name" value="Protein kinase-like (PK-like)"/>
    <property type="match status" value="1"/>
</dbReference>
<dbReference type="Pfam" id="PF00069">
    <property type="entry name" value="Pkinase"/>
    <property type="match status" value="1"/>
</dbReference>
<evidence type="ECO:0000256" key="8">
    <source>
        <dbReference type="PROSITE-ProRule" id="PRU10141"/>
    </source>
</evidence>
<gene>
    <name evidence="13" type="primary">PAK1</name>
</gene>
<dbReference type="Proteomes" id="UP000694863">
    <property type="component" value="Unplaced"/>
</dbReference>
<evidence type="ECO:0000256" key="5">
    <source>
        <dbReference type="ARBA" id="ARBA00022741"/>
    </source>
</evidence>
<dbReference type="PROSITE" id="PS50108">
    <property type="entry name" value="CRIB"/>
    <property type="match status" value="1"/>
</dbReference>
<keyword evidence="5 8" id="KW-0547">Nucleotide-binding</keyword>
<dbReference type="InterPro" id="IPR017441">
    <property type="entry name" value="Protein_kinase_ATP_BS"/>
</dbReference>
<dbReference type="RefSeq" id="XP_045149001.1">
    <property type="nucleotide sequence ID" value="XM_045293066.1"/>
</dbReference>
<dbReference type="CDD" id="cd01093">
    <property type="entry name" value="CRIB_PAK_like"/>
    <property type="match status" value="1"/>
</dbReference>
<dbReference type="SMART" id="SM00285">
    <property type="entry name" value="PBD"/>
    <property type="match status" value="1"/>
</dbReference>
<evidence type="ECO:0000256" key="7">
    <source>
        <dbReference type="ARBA" id="ARBA00022840"/>
    </source>
</evidence>
<dbReference type="InterPro" id="IPR000719">
    <property type="entry name" value="Prot_kinase_dom"/>
</dbReference>
<protein>
    <recommendedName>
        <fullName evidence="1">non-specific serine/threonine protein kinase</fullName>
        <ecNumber evidence="1">2.7.11.1</ecNumber>
    </recommendedName>
</protein>
<dbReference type="InterPro" id="IPR008271">
    <property type="entry name" value="Ser/Thr_kinase_AS"/>
</dbReference>
<feature type="binding site" evidence="8">
    <location>
        <position position="298"/>
    </location>
    <ligand>
        <name>ATP</name>
        <dbReference type="ChEBI" id="CHEBI:30616"/>
    </ligand>
</feature>
<keyword evidence="12" id="KW-1185">Reference proteome</keyword>
<dbReference type="SMART" id="SM00220">
    <property type="entry name" value="S_TKc"/>
    <property type="match status" value="1"/>
</dbReference>
<dbReference type="EC" id="2.7.11.1" evidence="1"/>
<dbReference type="RefSeq" id="XP_004708904.1">
    <property type="nucleotide sequence ID" value="XM_004708847.2"/>
</dbReference>
<accession>A0ABM0IVU2</accession>
<dbReference type="PANTHER" id="PTHR45832:SF10">
    <property type="entry name" value="NON-SPECIFIC SERINE_THREONINE PROTEIN KINASE"/>
    <property type="match status" value="1"/>
</dbReference>
<dbReference type="RefSeq" id="XP_045149000.1">
    <property type="nucleotide sequence ID" value="XM_045293065.1"/>
</dbReference>
<keyword evidence="7 8" id="KW-0067">ATP-binding</keyword>
<sequence length="544" mass="60516">MSNNGLDIQDKPPAPPMRNTSTMIGAGSKDAGTLNHGSKPLPPNPEEKKKKDRFYRSILPGDKTNKKKEKERPEISLPSDFEHTIHVGFDAVTGEFTGMPEQWARLLQTSNITKLEQKKNPQAVLDVLEFYNSKKTSNSQKYMSFTDKLAEDYNSSNTLNVKAVSETPAVPPVSEDEDDDDDAAPPPVIAPRPEHTKSVYTRSVIDPIPVTPTRDAATSPISPTENTTTPPEALTRNTEKQKKKPKMSDEEILEKLRSIVSVGDPKKKYTRFEKIGQGASGTVYTAMDVATGQEVAIKQMNLQQQPKKELIINEILVMRENKNPNIVNYLDSYLVGDELWVVMEYLAGGSLTDVVTETCMDEGQIAAVCRECLQALEFLHSNQVIHRDIKSDNILLGMDGSVKLTDFGFCAQITPEQSKRSTMVGTPYWMAPEVVTRKAYGPKVDIWSLGIMAIEMIEGEPPYLNENPLRALYLIATNGTPELQNPEKLSAIFRDFLNRCLEMDVEKRGSAKELLQHQFLKIAKPLSSLTPLIAAAKEATKNSH</sequence>
<keyword evidence="4" id="KW-0808">Transferase</keyword>
<dbReference type="Gene3D" id="1.10.510.10">
    <property type="entry name" value="Transferase(Phosphotransferase) domain 1"/>
    <property type="match status" value="1"/>
</dbReference>
<evidence type="ECO:0000313" key="13">
    <source>
        <dbReference type="RefSeq" id="XP_004708904.1"/>
    </source>
</evidence>
<dbReference type="InterPro" id="IPR011009">
    <property type="entry name" value="Kinase-like_dom_sf"/>
</dbReference>
<dbReference type="PROSITE" id="PS50011">
    <property type="entry name" value="PROTEIN_KINASE_DOM"/>
    <property type="match status" value="1"/>
</dbReference>
<evidence type="ECO:0000259" key="11">
    <source>
        <dbReference type="PROSITE" id="PS50108"/>
    </source>
</evidence>
<feature type="domain" description="Protein kinase" evidence="10">
    <location>
        <begin position="269"/>
        <end position="520"/>
    </location>
</feature>
<dbReference type="GO" id="GO:0016301">
    <property type="term" value="F:kinase activity"/>
    <property type="evidence" value="ECO:0007669"/>
    <property type="project" value="UniProtKB-KW"/>
</dbReference>
<reference evidence="13" key="1">
    <citation type="submission" date="2025-08" db="UniProtKB">
        <authorList>
            <consortium name="RefSeq"/>
        </authorList>
    </citation>
    <scope>IDENTIFICATION</scope>
</reference>
<dbReference type="CDD" id="cd06654">
    <property type="entry name" value="STKc_PAK1"/>
    <property type="match status" value="1"/>
</dbReference>
<evidence type="ECO:0000259" key="10">
    <source>
        <dbReference type="PROSITE" id="PS50011"/>
    </source>
</evidence>
<feature type="region of interest" description="Disordered" evidence="9">
    <location>
        <begin position="209"/>
        <end position="250"/>
    </location>
</feature>
<evidence type="ECO:0000256" key="1">
    <source>
        <dbReference type="ARBA" id="ARBA00012513"/>
    </source>
</evidence>
<dbReference type="Gene3D" id="3.90.810.10">
    <property type="entry name" value="CRIB domain"/>
    <property type="match status" value="1"/>
</dbReference>
<evidence type="ECO:0000256" key="2">
    <source>
        <dbReference type="ARBA" id="ARBA00022527"/>
    </source>
</evidence>
<feature type="compositionally biased region" description="Polar residues" evidence="9">
    <location>
        <begin position="219"/>
        <end position="230"/>
    </location>
</feature>
<feature type="domain" description="CRIB" evidence="11">
    <location>
        <begin position="75"/>
        <end position="88"/>
    </location>
</feature>
<evidence type="ECO:0000256" key="4">
    <source>
        <dbReference type="ARBA" id="ARBA00022679"/>
    </source>
</evidence>
<keyword evidence="2" id="KW-0723">Serine/threonine-protein kinase</keyword>
<evidence type="ECO:0000256" key="9">
    <source>
        <dbReference type="SAM" id="MobiDB-lite"/>
    </source>
</evidence>
<keyword evidence="3" id="KW-0021">Allosteric enzyme</keyword>
<feature type="region of interest" description="Disordered" evidence="9">
    <location>
        <begin position="1"/>
        <end position="74"/>
    </location>
</feature>
<dbReference type="Pfam" id="PF00786">
    <property type="entry name" value="PBD"/>
    <property type="match status" value="1"/>
</dbReference>
<evidence type="ECO:0000256" key="6">
    <source>
        <dbReference type="ARBA" id="ARBA00022777"/>
    </source>
</evidence>
<name>A0ABM0IVU2_ECHTE</name>
<dbReference type="InterPro" id="IPR051931">
    <property type="entry name" value="PAK3-like"/>
</dbReference>
<dbReference type="InterPro" id="IPR036936">
    <property type="entry name" value="CRIB_dom_sf"/>
</dbReference>
<dbReference type="PANTHER" id="PTHR45832">
    <property type="entry name" value="SERINE/THREONINE-PROTEIN KINASE SAMKA-RELATED-RELATED"/>
    <property type="match status" value="1"/>
</dbReference>
<organism evidence="12 13">
    <name type="scientific">Echinops telfairi</name>
    <name type="common">Lesser hedgehog tenrec</name>
    <dbReference type="NCBI Taxonomy" id="9371"/>
    <lineage>
        <taxon>Eukaryota</taxon>
        <taxon>Metazoa</taxon>
        <taxon>Chordata</taxon>
        <taxon>Craniata</taxon>
        <taxon>Vertebrata</taxon>
        <taxon>Euteleostomi</taxon>
        <taxon>Mammalia</taxon>
        <taxon>Eutheria</taxon>
        <taxon>Afrotheria</taxon>
        <taxon>Tenrecidae</taxon>
        <taxon>Tenrecinae</taxon>
        <taxon>Echinops</taxon>
    </lineage>
</organism>